<dbReference type="PANTHER" id="PTHR22674">
    <property type="entry name" value="NTPASE, KAP FAMILY P-LOOP DOMAIN-CONTAINING 1"/>
    <property type="match status" value="1"/>
</dbReference>
<dbReference type="Pfam" id="PF07693">
    <property type="entry name" value="KAP_NTPase"/>
    <property type="match status" value="1"/>
</dbReference>
<feature type="domain" description="KAP NTPase" evidence="1">
    <location>
        <begin position="15"/>
        <end position="389"/>
    </location>
</feature>
<name>A0A832M2D7_9CYAN</name>
<sequence length="621" mass="69039">MWHDIETTKDLLNFSVVAETAAQLIRESSGEPISIGISGKWGTGKSSLVKMIGNSLKNADEHKKYIFLEFNAWLYQGYDDARMALLQSVADKLIAESKNRQKAVDKAIDFAKRINWLRLGKLILPTTYGAVVGGTLAGPLGALLGAASGLIKGTGQPSAEDIEKLRVAYESVQPELVGILKDKEQISLPEEISALRNTFEDLLKTMDITLVVLVDDLDRCLPSTAISTLEAMRLLLFLKRTAFIIAADEEMIRGAVRAHFNDIDLTDDLVTSYFDKLIQVPLQVPRLGVIEVKAFLILLFSDLAKQRGEITAEELAEAEKVVLLAARQPWAGGLTRKKMQEAFGAKAAKLSKEIDLADQLAGIMVSAERIAGNPRLIKRFLNNLLIRDAVAKAQGMAISFDQLVKLQLFERNASSTAFDYLIKQLAASEDGKAAFIAKIEETLTKDEVYQAPDKSWDSSFIFEWLKLNPKLGEVDLRPLLYLSRDRSLSLARFDEISPEGKALLEAILEAKNFMQPLVDQIKSLDEMDAERILTRILRQARSDQWDRTRLIQALHVPKAFPSLGSTFVNFLNEIPTDHRPVPLIPLIKDEAWAQEMLQQWSADQRSSQQVKKAIGSLKGGA</sequence>
<dbReference type="Gene3D" id="3.40.50.300">
    <property type="entry name" value="P-loop containing nucleotide triphosphate hydrolases"/>
    <property type="match status" value="1"/>
</dbReference>
<evidence type="ECO:0000313" key="2">
    <source>
        <dbReference type="EMBL" id="HGW94068.1"/>
    </source>
</evidence>
<dbReference type="InterPro" id="IPR052754">
    <property type="entry name" value="NTPase_KAP_P-loop"/>
</dbReference>
<organism evidence="2">
    <name type="scientific">Oscillatoriales cyanobacterium SpSt-402</name>
    <dbReference type="NCBI Taxonomy" id="2282168"/>
    <lineage>
        <taxon>Bacteria</taxon>
        <taxon>Bacillati</taxon>
        <taxon>Cyanobacteriota</taxon>
        <taxon>Cyanophyceae</taxon>
        <taxon>Oscillatoriophycideae</taxon>
        <taxon>Oscillatoriales</taxon>
    </lineage>
</organism>
<comment type="caution">
    <text evidence="2">The sequence shown here is derived from an EMBL/GenBank/DDBJ whole genome shotgun (WGS) entry which is preliminary data.</text>
</comment>
<dbReference type="InterPro" id="IPR027417">
    <property type="entry name" value="P-loop_NTPase"/>
</dbReference>
<dbReference type="SUPFAM" id="SSF52540">
    <property type="entry name" value="P-loop containing nucleoside triphosphate hydrolases"/>
    <property type="match status" value="1"/>
</dbReference>
<reference evidence="2" key="1">
    <citation type="journal article" date="2020" name="mSystems">
        <title>Genome- and Community-Level Interaction Insights into Carbon Utilization and Element Cycling Functions of Hydrothermarchaeota in Hydrothermal Sediment.</title>
        <authorList>
            <person name="Zhou Z."/>
            <person name="Liu Y."/>
            <person name="Xu W."/>
            <person name="Pan J."/>
            <person name="Luo Z.H."/>
            <person name="Li M."/>
        </authorList>
    </citation>
    <scope>NUCLEOTIDE SEQUENCE [LARGE SCALE GENOMIC DNA]</scope>
    <source>
        <strain evidence="2">SpSt-402</strain>
    </source>
</reference>
<proteinExistence type="predicted"/>
<dbReference type="PANTHER" id="PTHR22674:SF6">
    <property type="entry name" value="NTPASE KAP FAMILY P-LOOP DOMAIN-CONTAINING PROTEIN 1"/>
    <property type="match status" value="1"/>
</dbReference>
<dbReference type="EMBL" id="DSRD01000468">
    <property type="protein sequence ID" value="HGW94068.1"/>
    <property type="molecule type" value="Genomic_DNA"/>
</dbReference>
<dbReference type="InterPro" id="IPR011646">
    <property type="entry name" value="KAP_P-loop"/>
</dbReference>
<gene>
    <name evidence="2" type="ORF">ENR47_07280</name>
</gene>
<protein>
    <submittedName>
        <fullName evidence="2">NTPase KAP</fullName>
    </submittedName>
</protein>
<accession>A0A832M2D7</accession>
<evidence type="ECO:0000259" key="1">
    <source>
        <dbReference type="Pfam" id="PF07693"/>
    </source>
</evidence>
<dbReference type="AlphaFoldDB" id="A0A832M2D7"/>